<evidence type="ECO:0000313" key="2">
    <source>
        <dbReference type="EMBL" id="ACL66579.1"/>
    </source>
</evidence>
<protein>
    <recommendedName>
        <fullName evidence="1">Hemerythrin-like domain-containing protein</fullName>
    </recommendedName>
</protein>
<keyword evidence="3" id="KW-1185">Reference proteome</keyword>
<organism evidence="2 3">
    <name type="scientific">Anaeromyxobacter dehalogenans (strain ATCC BAA-258 / DSM 21875 / 2CP-1)</name>
    <dbReference type="NCBI Taxonomy" id="455488"/>
    <lineage>
        <taxon>Bacteria</taxon>
        <taxon>Pseudomonadati</taxon>
        <taxon>Myxococcota</taxon>
        <taxon>Myxococcia</taxon>
        <taxon>Myxococcales</taxon>
        <taxon>Cystobacterineae</taxon>
        <taxon>Anaeromyxobacteraceae</taxon>
        <taxon>Anaeromyxobacter</taxon>
    </lineage>
</organism>
<gene>
    <name evidence="2" type="ordered locus">A2cp1_3245</name>
</gene>
<dbReference type="Proteomes" id="UP000007089">
    <property type="component" value="Chromosome"/>
</dbReference>
<proteinExistence type="predicted"/>
<dbReference type="Gene3D" id="1.20.120.520">
    <property type="entry name" value="nmb1532 protein domain like"/>
    <property type="match status" value="1"/>
</dbReference>
<reference evidence="2" key="1">
    <citation type="submission" date="2009-01" db="EMBL/GenBank/DDBJ databases">
        <title>Complete sequence of Anaeromyxobacter dehalogenans 2CP-1.</title>
        <authorList>
            <consortium name="US DOE Joint Genome Institute"/>
            <person name="Lucas S."/>
            <person name="Copeland A."/>
            <person name="Lapidus A."/>
            <person name="Glavina del Rio T."/>
            <person name="Dalin E."/>
            <person name="Tice H."/>
            <person name="Bruce D."/>
            <person name="Goodwin L."/>
            <person name="Pitluck S."/>
            <person name="Saunders E."/>
            <person name="Brettin T."/>
            <person name="Detter J.C."/>
            <person name="Han C."/>
            <person name="Larimer F."/>
            <person name="Land M."/>
            <person name="Hauser L."/>
            <person name="Kyrpides N."/>
            <person name="Ovchinnikova G."/>
            <person name="Beliaev A.S."/>
            <person name="Richardson P."/>
        </authorList>
    </citation>
    <scope>NUCLEOTIDE SEQUENCE</scope>
    <source>
        <strain evidence="2">2CP-1</strain>
    </source>
</reference>
<dbReference type="KEGG" id="acp:A2cp1_3245"/>
<accession>B8JGU2</accession>
<dbReference type="AlphaFoldDB" id="B8JGU2"/>
<dbReference type="EMBL" id="CP001359">
    <property type="protein sequence ID" value="ACL66579.1"/>
    <property type="molecule type" value="Genomic_DNA"/>
</dbReference>
<dbReference type="InterPro" id="IPR012312">
    <property type="entry name" value="Hemerythrin-like"/>
</dbReference>
<evidence type="ECO:0000313" key="3">
    <source>
        <dbReference type="Proteomes" id="UP000007089"/>
    </source>
</evidence>
<dbReference type="HOGENOM" id="CLU_103728_0_0_7"/>
<feature type="domain" description="Hemerythrin-like" evidence="1">
    <location>
        <begin position="6"/>
        <end position="131"/>
    </location>
</feature>
<evidence type="ECO:0000259" key="1">
    <source>
        <dbReference type="Pfam" id="PF01814"/>
    </source>
</evidence>
<sequence length="222" mass="23609">MSRIDLFGPVHKGIRTLLFDAGTRLGHTDFADEAGAGAAAELVHRLIGMLEEHAAHEDRWFMPELARLAPELHAALAADHARTEGLAREAGQLAARLAGASAAERTALGRRLHDRIWGLAAEHLRHMEREEVEGMRVLHANFDDAALGAIHRALLESIPPSRRGEWTAVIVRSLNLPERAGLLRGMAGEIPPAAFAQATAPIRAALGAEAWAAAAAAAGIAA</sequence>
<dbReference type="Pfam" id="PF01814">
    <property type="entry name" value="Hemerythrin"/>
    <property type="match status" value="1"/>
</dbReference>
<name>B8JGU2_ANAD2</name>
<dbReference type="RefSeq" id="WP_015934392.1">
    <property type="nucleotide sequence ID" value="NC_011891.1"/>
</dbReference>